<evidence type="ECO:0000256" key="5">
    <source>
        <dbReference type="PIRSR" id="PIRSR620019-1"/>
    </source>
</evidence>
<dbReference type="Pfam" id="PF14602">
    <property type="entry name" value="Hexapep_2"/>
    <property type="match status" value="1"/>
</dbReference>
<feature type="active site" description="Proton acceptor" evidence="5">
    <location>
        <position position="140"/>
    </location>
</feature>
<name>A0AAE9GCG5_9LEPT</name>
<dbReference type="RefSeq" id="WP_243815158.1">
    <property type="nucleotide sequence ID" value="NZ_CP091928.1"/>
</dbReference>
<dbReference type="Gene3D" id="3.40.50.20">
    <property type="match status" value="1"/>
</dbReference>
<dbReference type="CDD" id="cd03360">
    <property type="entry name" value="LbH_AT_putative"/>
    <property type="match status" value="1"/>
</dbReference>
<evidence type="ECO:0000256" key="4">
    <source>
        <dbReference type="ARBA" id="ARBA00023315"/>
    </source>
</evidence>
<protein>
    <submittedName>
        <fullName evidence="8">Acetyltransferase</fullName>
    </submittedName>
</protein>
<dbReference type="InterPro" id="IPR020019">
    <property type="entry name" value="AcTrfase_PglD-like"/>
</dbReference>
<evidence type="ECO:0000256" key="1">
    <source>
        <dbReference type="ARBA" id="ARBA00007274"/>
    </source>
</evidence>
<dbReference type="Pfam" id="PF17836">
    <property type="entry name" value="PglD_N"/>
    <property type="match status" value="1"/>
</dbReference>
<dbReference type="InterPro" id="IPR041561">
    <property type="entry name" value="PglD_N"/>
</dbReference>
<dbReference type="AlphaFoldDB" id="A0AAE9GCG5"/>
<dbReference type="PANTHER" id="PTHR43300:SF7">
    <property type="entry name" value="UDP-N-ACETYLBACILLOSAMINE N-ACETYLTRANSFERASE"/>
    <property type="match status" value="1"/>
</dbReference>
<feature type="site" description="Increases basicity of active site His" evidence="5">
    <location>
        <position position="141"/>
    </location>
</feature>
<dbReference type="InterPro" id="IPR011004">
    <property type="entry name" value="Trimer_LpxA-like_sf"/>
</dbReference>
<evidence type="ECO:0000256" key="2">
    <source>
        <dbReference type="ARBA" id="ARBA00022679"/>
    </source>
</evidence>
<dbReference type="InterPro" id="IPR001451">
    <property type="entry name" value="Hexapep"/>
</dbReference>
<reference evidence="8" key="1">
    <citation type="submission" date="2022-02" db="EMBL/GenBank/DDBJ databases">
        <title>The genetically variable rfb locus in Leptospira is a mobile cassette and a molecular signature of serovar identity.</title>
        <authorList>
            <person name="Nieves C."/>
            <person name="Vincent A.T."/>
            <person name="Zarantonelli L."/>
            <person name="Picardeau M."/>
            <person name="Veyrier F.J."/>
            <person name="Buschiazzo A."/>
        </authorList>
    </citation>
    <scope>NUCLEOTIDE SEQUENCE</scope>
    <source>
        <strain evidence="8">IP1512017</strain>
    </source>
</reference>
<dbReference type="NCBIfam" id="TIGR03570">
    <property type="entry name" value="NeuD_NnaD"/>
    <property type="match status" value="1"/>
</dbReference>
<dbReference type="EMBL" id="CP091957">
    <property type="protein sequence ID" value="UOG55407.1"/>
    <property type="molecule type" value="Genomic_DNA"/>
</dbReference>
<evidence type="ECO:0000256" key="3">
    <source>
        <dbReference type="ARBA" id="ARBA00022737"/>
    </source>
</evidence>
<dbReference type="InterPro" id="IPR018357">
    <property type="entry name" value="Hexapep_transf_CS"/>
</dbReference>
<proteinExistence type="inferred from homology"/>
<gene>
    <name evidence="8" type="ORF">MAL03_10815</name>
</gene>
<dbReference type="Gene3D" id="2.160.10.10">
    <property type="entry name" value="Hexapeptide repeat proteins"/>
    <property type="match status" value="1"/>
</dbReference>
<accession>A0AAE9GCG5</accession>
<evidence type="ECO:0000256" key="6">
    <source>
        <dbReference type="PIRSR" id="PIRSR620019-2"/>
    </source>
</evidence>
<evidence type="ECO:0000259" key="7">
    <source>
        <dbReference type="Pfam" id="PF17836"/>
    </source>
</evidence>
<feature type="binding site" evidence="6">
    <location>
        <position position="70"/>
    </location>
    <ligand>
        <name>substrate</name>
    </ligand>
</feature>
<keyword evidence="4" id="KW-0012">Acyltransferase</keyword>
<organism evidence="8 9">
    <name type="scientific">Leptospira noguchii</name>
    <dbReference type="NCBI Taxonomy" id="28182"/>
    <lineage>
        <taxon>Bacteria</taxon>
        <taxon>Pseudomonadati</taxon>
        <taxon>Spirochaetota</taxon>
        <taxon>Spirochaetia</taxon>
        <taxon>Leptospirales</taxon>
        <taxon>Leptospiraceae</taxon>
        <taxon>Leptospira</taxon>
    </lineage>
</organism>
<dbReference type="PROSITE" id="PS00101">
    <property type="entry name" value="HEXAPEP_TRANSFERASES"/>
    <property type="match status" value="1"/>
</dbReference>
<keyword evidence="2" id="KW-0808">Transferase</keyword>
<sequence>MKEEIILIGAGGHARSCIDVIESEGKYSIFGLVGTEQESGLKILGYNVVGTDKDLEKLHIDCRNAIVTVGQIKNPEPRIRIFQLLKKIGFSLPVIISPKAYISRHSAVGEGSIIMHHVIVNSSVQIGNNCIINSKVLLEHDVKIGNHCHVSTGAILNGEVVVGDASFIGSGAIIKETVSIGSNSLVAMGSKILADLPDNSKYKIKS</sequence>
<dbReference type="SUPFAM" id="SSF51161">
    <property type="entry name" value="Trimeric LpxA-like enzymes"/>
    <property type="match status" value="1"/>
</dbReference>
<dbReference type="PANTHER" id="PTHR43300">
    <property type="entry name" value="ACETYLTRANSFERASE"/>
    <property type="match status" value="1"/>
</dbReference>
<comment type="similarity">
    <text evidence="1">Belongs to the transferase hexapeptide repeat family.</text>
</comment>
<dbReference type="GO" id="GO:0016746">
    <property type="term" value="F:acyltransferase activity"/>
    <property type="evidence" value="ECO:0007669"/>
    <property type="project" value="UniProtKB-KW"/>
</dbReference>
<feature type="binding site" evidence="6">
    <location>
        <position position="149"/>
    </location>
    <ligand>
        <name>acetyl-CoA</name>
        <dbReference type="ChEBI" id="CHEBI:57288"/>
    </ligand>
</feature>
<feature type="domain" description="PglD N-terminal" evidence="7">
    <location>
        <begin position="5"/>
        <end position="82"/>
    </location>
</feature>
<dbReference type="Proteomes" id="UP000829829">
    <property type="component" value="Chromosome 1"/>
</dbReference>
<evidence type="ECO:0000313" key="8">
    <source>
        <dbReference type="EMBL" id="UOG55407.1"/>
    </source>
</evidence>
<dbReference type="InterPro" id="IPR050179">
    <property type="entry name" value="Trans_hexapeptide_repeat"/>
</dbReference>
<evidence type="ECO:0000313" key="9">
    <source>
        <dbReference type="Proteomes" id="UP000829829"/>
    </source>
</evidence>
<dbReference type="Pfam" id="PF00132">
    <property type="entry name" value="Hexapep"/>
    <property type="match status" value="1"/>
</dbReference>
<keyword evidence="3" id="KW-0677">Repeat</keyword>